<dbReference type="GO" id="GO:0016020">
    <property type="term" value="C:membrane"/>
    <property type="evidence" value="ECO:0007669"/>
    <property type="project" value="UniProtKB-SubCell"/>
</dbReference>
<dbReference type="Pfam" id="PF00069">
    <property type="entry name" value="Pkinase"/>
    <property type="match status" value="1"/>
</dbReference>
<keyword evidence="6" id="KW-0732">Signal</keyword>
<dbReference type="EMBL" id="MNCJ02000316">
    <property type="protein sequence ID" value="KAF5822889.1"/>
    <property type="molecule type" value="Genomic_DNA"/>
</dbReference>
<keyword evidence="11 20" id="KW-1133">Transmembrane helix</keyword>
<feature type="binding site" evidence="19">
    <location>
        <position position="561"/>
    </location>
    <ligand>
        <name>ATP</name>
        <dbReference type="ChEBI" id="CHEBI:30616"/>
    </ligand>
</feature>
<evidence type="ECO:0000259" key="21">
    <source>
        <dbReference type="PROSITE" id="PS50011"/>
    </source>
</evidence>
<keyword evidence="12 20" id="KW-0472">Membrane</keyword>
<keyword evidence="13" id="KW-1015">Disulfide bond</keyword>
<evidence type="ECO:0000313" key="24">
    <source>
        <dbReference type="EMBL" id="OTG37645.1"/>
    </source>
</evidence>
<dbReference type="CDD" id="cd00028">
    <property type="entry name" value="B_lectin"/>
    <property type="match status" value="1"/>
</dbReference>
<evidence type="ECO:0000256" key="8">
    <source>
        <dbReference type="ARBA" id="ARBA00022741"/>
    </source>
</evidence>
<keyword evidence="25" id="KW-1185">Reference proteome</keyword>
<dbReference type="InterPro" id="IPR011009">
    <property type="entry name" value="Kinase-like_dom_sf"/>
</dbReference>
<dbReference type="EC" id="2.7.11.1" evidence="18"/>
<gene>
    <name evidence="24" type="ORF">HannXRQ_Chr01g0021071</name>
    <name evidence="23" type="ORF">HanXRQr2_Chr01g0032181</name>
</gene>
<feature type="transmembrane region" description="Helical" evidence="20">
    <location>
        <begin position="9"/>
        <end position="25"/>
    </location>
</feature>
<comment type="catalytic activity">
    <reaction evidence="17 18">
        <text>L-seryl-[protein] + ATP = O-phospho-L-seryl-[protein] + ADP + H(+)</text>
        <dbReference type="Rhea" id="RHEA:17989"/>
        <dbReference type="Rhea" id="RHEA-COMP:9863"/>
        <dbReference type="Rhea" id="RHEA-COMP:11604"/>
        <dbReference type="ChEBI" id="CHEBI:15378"/>
        <dbReference type="ChEBI" id="CHEBI:29999"/>
        <dbReference type="ChEBI" id="CHEBI:30616"/>
        <dbReference type="ChEBI" id="CHEBI:83421"/>
        <dbReference type="ChEBI" id="CHEBI:456216"/>
        <dbReference type="EC" id="2.7.11.1"/>
    </reaction>
</comment>
<comment type="similarity">
    <text evidence="18">Belongs to the protein kinase superfamily. Ser/Thr protein kinase family.</text>
</comment>
<dbReference type="PANTHER" id="PTHR47976">
    <property type="entry name" value="G-TYPE LECTIN S-RECEPTOR-LIKE SERINE/THREONINE-PROTEIN KINASE SD2-5"/>
    <property type="match status" value="1"/>
</dbReference>
<dbReference type="SMART" id="SM00220">
    <property type="entry name" value="S_TKc"/>
    <property type="match status" value="1"/>
</dbReference>
<evidence type="ECO:0000256" key="19">
    <source>
        <dbReference type="PROSITE-ProRule" id="PRU10141"/>
    </source>
</evidence>
<keyword evidence="8 18" id="KW-0547">Nucleotide-binding</keyword>
<evidence type="ECO:0000256" key="5">
    <source>
        <dbReference type="ARBA" id="ARBA00022692"/>
    </source>
</evidence>
<dbReference type="SUPFAM" id="SSF51110">
    <property type="entry name" value="alpha-D-mannose-specific plant lectins"/>
    <property type="match status" value="1"/>
</dbReference>
<dbReference type="FunFam" id="3.30.200.20:FF:000059">
    <property type="entry name" value="S-receptor-like serine/threonine-protein kinase"/>
    <property type="match status" value="1"/>
</dbReference>
<feature type="transmembrane region" description="Helical" evidence="20">
    <location>
        <begin position="475"/>
        <end position="505"/>
    </location>
</feature>
<dbReference type="InterPro" id="IPR008271">
    <property type="entry name" value="Ser/Thr_kinase_AS"/>
</dbReference>
<dbReference type="InterPro" id="IPR051343">
    <property type="entry name" value="G-type_lectin_kinases/EP1-like"/>
</dbReference>
<dbReference type="GO" id="GO:0030246">
    <property type="term" value="F:carbohydrate binding"/>
    <property type="evidence" value="ECO:0007669"/>
    <property type="project" value="UniProtKB-KW"/>
</dbReference>
<evidence type="ECO:0000256" key="16">
    <source>
        <dbReference type="ARBA" id="ARBA00047899"/>
    </source>
</evidence>
<reference evidence="23 25" key="1">
    <citation type="journal article" date="2017" name="Nature">
        <title>The sunflower genome provides insights into oil metabolism, flowering and Asterid evolution.</title>
        <authorList>
            <person name="Badouin H."/>
            <person name="Gouzy J."/>
            <person name="Grassa C.J."/>
            <person name="Murat F."/>
            <person name="Staton S.E."/>
            <person name="Cottret L."/>
            <person name="Lelandais-Briere C."/>
            <person name="Owens G.L."/>
            <person name="Carrere S."/>
            <person name="Mayjonade B."/>
            <person name="Legrand L."/>
            <person name="Gill N."/>
            <person name="Kane N.C."/>
            <person name="Bowers J.E."/>
            <person name="Hubner S."/>
            <person name="Bellec A."/>
            <person name="Berard A."/>
            <person name="Berges H."/>
            <person name="Blanchet N."/>
            <person name="Boniface M.C."/>
            <person name="Brunel D."/>
            <person name="Catrice O."/>
            <person name="Chaidir N."/>
            <person name="Claudel C."/>
            <person name="Donnadieu C."/>
            <person name="Faraut T."/>
            <person name="Fievet G."/>
            <person name="Helmstetter N."/>
            <person name="King M."/>
            <person name="Knapp S.J."/>
            <person name="Lai Z."/>
            <person name="Le Paslier M.C."/>
            <person name="Lippi Y."/>
            <person name="Lorenzon L."/>
            <person name="Mandel J.R."/>
            <person name="Marage G."/>
            <person name="Marchand G."/>
            <person name="Marquand E."/>
            <person name="Bret-Mestries E."/>
            <person name="Morien E."/>
            <person name="Nambeesan S."/>
            <person name="Nguyen T."/>
            <person name="Pegot-Espagnet P."/>
            <person name="Pouilly N."/>
            <person name="Raftis F."/>
            <person name="Sallet E."/>
            <person name="Schiex T."/>
            <person name="Thomas J."/>
            <person name="Vandecasteele C."/>
            <person name="Vares D."/>
            <person name="Vear F."/>
            <person name="Vautrin S."/>
            <person name="Crespi M."/>
            <person name="Mangin B."/>
            <person name="Burke J.M."/>
            <person name="Salse J."/>
            <person name="Munos S."/>
            <person name="Vincourt P."/>
            <person name="Rieseberg L.H."/>
            <person name="Langlade N.B."/>
        </authorList>
    </citation>
    <scope>NUCLEOTIDE SEQUENCE [LARGE SCALE GENOMIC DNA]</scope>
    <source>
        <strain evidence="25">cv. SF193</strain>
        <tissue evidence="23">Leaves</tissue>
    </source>
</reference>
<feature type="domain" description="Protein kinase" evidence="21">
    <location>
        <begin position="533"/>
        <end position="817"/>
    </location>
</feature>
<dbReference type="GO" id="GO:0005524">
    <property type="term" value="F:ATP binding"/>
    <property type="evidence" value="ECO:0007669"/>
    <property type="project" value="UniProtKB-UniRule"/>
</dbReference>
<dbReference type="InParanoid" id="A0A251VQ11"/>
<dbReference type="Gramene" id="mRNA:HanXRQr2_Chr01g0032181">
    <property type="protein sequence ID" value="CDS:HanXRQr2_Chr01g0032181.1"/>
    <property type="gene ID" value="HanXRQr2_Chr01g0032181"/>
</dbReference>
<evidence type="ECO:0000256" key="7">
    <source>
        <dbReference type="ARBA" id="ARBA00022734"/>
    </source>
</evidence>
<accession>A0A251VQ11</accession>
<comment type="catalytic activity">
    <reaction evidence="16 18">
        <text>L-threonyl-[protein] + ATP = O-phospho-L-threonyl-[protein] + ADP + H(+)</text>
        <dbReference type="Rhea" id="RHEA:46608"/>
        <dbReference type="Rhea" id="RHEA-COMP:11060"/>
        <dbReference type="Rhea" id="RHEA-COMP:11605"/>
        <dbReference type="ChEBI" id="CHEBI:15378"/>
        <dbReference type="ChEBI" id="CHEBI:30013"/>
        <dbReference type="ChEBI" id="CHEBI:30616"/>
        <dbReference type="ChEBI" id="CHEBI:61977"/>
        <dbReference type="ChEBI" id="CHEBI:456216"/>
        <dbReference type="EC" id="2.7.11.1"/>
    </reaction>
</comment>
<protein>
    <recommendedName>
        <fullName evidence="18">Receptor-like serine/threonine-protein kinase</fullName>
        <ecNumber evidence="18">2.7.11.1</ecNumber>
    </recommendedName>
</protein>
<evidence type="ECO:0000259" key="22">
    <source>
        <dbReference type="PROSITE" id="PS50927"/>
    </source>
</evidence>
<reference evidence="23" key="3">
    <citation type="submission" date="2020-06" db="EMBL/GenBank/DDBJ databases">
        <title>Helianthus annuus Genome sequencing and assembly Release 2.</title>
        <authorList>
            <person name="Gouzy J."/>
            <person name="Langlade N."/>
            <person name="Munos S."/>
        </authorList>
    </citation>
    <scope>NUCLEOTIDE SEQUENCE</scope>
    <source>
        <tissue evidence="23">Leaves</tissue>
    </source>
</reference>
<keyword evidence="3" id="KW-0245">EGF-like domain</keyword>
<dbReference type="PROSITE" id="PS00108">
    <property type="entry name" value="PROTEIN_KINASE_ST"/>
    <property type="match status" value="1"/>
</dbReference>
<evidence type="ECO:0000256" key="14">
    <source>
        <dbReference type="ARBA" id="ARBA00023170"/>
    </source>
</evidence>
<keyword evidence="7 24" id="KW-0430">Lectin</keyword>
<dbReference type="CDD" id="cd14066">
    <property type="entry name" value="STKc_IRAK"/>
    <property type="match status" value="1"/>
</dbReference>
<dbReference type="GO" id="GO:0004674">
    <property type="term" value="F:protein serine/threonine kinase activity"/>
    <property type="evidence" value="ECO:0007669"/>
    <property type="project" value="UniProtKB-KW"/>
</dbReference>
<evidence type="ECO:0000256" key="10">
    <source>
        <dbReference type="ARBA" id="ARBA00022840"/>
    </source>
</evidence>
<dbReference type="PROSITE" id="PS50011">
    <property type="entry name" value="PROTEIN_KINASE_DOM"/>
    <property type="match status" value="1"/>
</dbReference>
<evidence type="ECO:0000256" key="4">
    <source>
        <dbReference type="ARBA" id="ARBA00022679"/>
    </source>
</evidence>
<evidence type="ECO:0000256" key="2">
    <source>
        <dbReference type="ARBA" id="ARBA00022527"/>
    </source>
</evidence>
<evidence type="ECO:0000313" key="23">
    <source>
        <dbReference type="EMBL" id="KAF5822889.1"/>
    </source>
</evidence>
<keyword evidence="2 18" id="KW-0723">Serine/threonine-protein kinase</keyword>
<dbReference type="SMART" id="SM00108">
    <property type="entry name" value="B_lectin"/>
    <property type="match status" value="1"/>
</dbReference>
<dbReference type="InterPro" id="IPR024171">
    <property type="entry name" value="SRK-like_kinase"/>
</dbReference>
<evidence type="ECO:0000256" key="13">
    <source>
        <dbReference type="ARBA" id="ARBA00023157"/>
    </source>
</evidence>
<dbReference type="FunFam" id="1.10.510.10:FF:000237">
    <property type="entry name" value="G-type lectin S-receptor-like serine/threonine-protein kinase"/>
    <property type="match status" value="1"/>
</dbReference>
<name>A0A251VQ11_HELAN</name>
<dbReference type="GO" id="GO:0004672">
    <property type="term" value="F:protein kinase activity"/>
    <property type="evidence" value="ECO:0000318"/>
    <property type="project" value="GO_Central"/>
</dbReference>
<evidence type="ECO:0000256" key="18">
    <source>
        <dbReference type="PIRNR" id="PIRNR000641"/>
    </source>
</evidence>
<organism evidence="24 25">
    <name type="scientific">Helianthus annuus</name>
    <name type="common">Common sunflower</name>
    <dbReference type="NCBI Taxonomy" id="4232"/>
    <lineage>
        <taxon>Eukaryota</taxon>
        <taxon>Viridiplantae</taxon>
        <taxon>Streptophyta</taxon>
        <taxon>Embryophyta</taxon>
        <taxon>Tracheophyta</taxon>
        <taxon>Spermatophyta</taxon>
        <taxon>Magnoliopsida</taxon>
        <taxon>eudicotyledons</taxon>
        <taxon>Gunneridae</taxon>
        <taxon>Pentapetalae</taxon>
        <taxon>asterids</taxon>
        <taxon>campanulids</taxon>
        <taxon>Asterales</taxon>
        <taxon>Asteraceae</taxon>
        <taxon>Asteroideae</taxon>
        <taxon>Heliantheae alliance</taxon>
        <taxon>Heliantheae</taxon>
        <taxon>Helianthus</taxon>
    </lineage>
</organism>
<keyword evidence="14" id="KW-0675">Receptor</keyword>
<evidence type="ECO:0000313" key="25">
    <source>
        <dbReference type="Proteomes" id="UP000215914"/>
    </source>
</evidence>
<comment type="subcellular location">
    <subcellularLocation>
        <location evidence="1">Membrane</location>
        <topology evidence="1">Single-pass type I membrane protein</topology>
    </subcellularLocation>
</comment>
<feature type="transmembrane region" description="Helical" evidence="20">
    <location>
        <begin position="31"/>
        <end position="48"/>
    </location>
</feature>
<dbReference type="PROSITE" id="PS00107">
    <property type="entry name" value="PROTEIN_KINASE_ATP"/>
    <property type="match status" value="1"/>
</dbReference>
<dbReference type="InterPro" id="IPR001480">
    <property type="entry name" value="Bulb-type_lectin_dom"/>
</dbReference>
<evidence type="ECO:0000256" key="6">
    <source>
        <dbReference type="ARBA" id="ARBA00022729"/>
    </source>
</evidence>
<keyword evidence="15" id="KW-0325">Glycoprotein</keyword>
<dbReference type="InterPro" id="IPR000719">
    <property type="entry name" value="Prot_kinase_dom"/>
</dbReference>
<dbReference type="STRING" id="4232.A0A251VQ11"/>
<dbReference type="Pfam" id="PF01453">
    <property type="entry name" value="B_lectin"/>
    <property type="match status" value="1"/>
</dbReference>
<dbReference type="PIRSF" id="PIRSF000641">
    <property type="entry name" value="SRK"/>
    <property type="match status" value="1"/>
</dbReference>
<dbReference type="AlphaFoldDB" id="A0A251VQ11"/>
<evidence type="ECO:0000256" key="9">
    <source>
        <dbReference type="ARBA" id="ARBA00022777"/>
    </source>
</evidence>
<keyword evidence="10 18" id="KW-0067">ATP-binding</keyword>
<evidence type="ECO:0000256" key="17">
    <source>
        <dbReference type="ARBA" id="ARBA00048679"/>
    </source>
</evidence>
<evidence type="ECO:0000256" key="15">
    <source>
        <dbReference type="ARBA" id="ARBA00023180"/>
    </source>
</evidence>
<reference evidence="24" key="2">
    <citation type="submission" date="2017-02" db="EMBL/GenBank/DDBJ databases">
        <title>Sunflower complete genome.</title>
        <authorList>
            <person name="Langlade N."/>
            <person name="Munos S."/>
        </authorList>
    </citation>
    <scope>NUCLEOTIDE SEQUENCE [LARGE SCALE GENOMIC DNA]</scope>
    <source>
        <tissue evidence="24">Leaves</tissue>
    </source>
</reference>
<dbReference type="SUPFAM" id="SSF56112">
    <property type="entry name" value="Protein kinase-like (PK-like)"/>
    <property type="match status" value="1"/>
</dbReference>
<sequence>MLFKTRRDIIIFIFIFIVLKSYSFYCFTMQRVTYLILLTIFLPFLVSAQQTNVSVRVGASLTAAPDARPWLSSSGEFAFGFHPVQGDDRFLLSIWYDKIPEKTIVWYPEGGPIVSTGSNVELTSGSGLLLSDPQGRRVWTSGPVSGVAYAVMNDTGNFVIFGNDSGKIWESFNHPADTMLPTQVMERNGVVYSKMSKGNFSRGRFQLRLLQDGNLVLNTRDVASGYAYTNYYATKTNDPANESNSGEQLLFDSIGYLYILRRNGKRFDLTPKQELPFGDYYHRVTLDFDGVFTQYYHPKDPTDNSGWGTVWSYPENICLSFHGSEDSGACGFNNVCSLSHGNRPKCACPKGFSLVDPTNPYGDCKPYFFPNCQEGGPKGDALDFIELFDIDWPYADYVIMNPTSEADCKSSCLNDCFCGVAIYRGNKCWKKKLPLSNGKVDYLLGVKAFVKYPKSDINPPGNPHISRAKNNRQSLIIVGSTLLGTSVFVNLLLILAICAGMFLIYHKKIRKLDPGIETNLVRFTYKELVQATNGFKDELGKGAFGIVYKGVIRTNTVAVKKLYHMVQDGEKEFRTEVNAIARTHHKNLVQLLGFCDDGEQRLLVYEYMSNGTLASFLFGDMRPGWNPRCNIALGAAKGLSYLHEECSTQIIHCDIKPQNILLDEYYNARISDFGLAKLLSMNQSRTNTGIRGTKGYVAPEWFRNTPVTVMVDVYSFGVLLLEIISCRKSVMENESGDEYGAILTDWAWDCYQEKRLDVFVENDSEALDDVKKLRSFLMVGLWCVQEKPSLRPTMRKVIQMLEGVVEVNEPPCPFPFIM</sequence>
<dbReference type="FunCoup" id="A0A251VQ11">
    <property type="interactions" value="110"/>
</dbReference>
<dbReference type="InterPro" id="IPR017441">
    <property type="entry name" value="Protein_kinase_ATP_BS"/>
</dbReference>
<evidence type="ECO:0000256" key="11">
    <source>
        <dbReference type="ARBA" id="ARBA00022989"/>
    </source>
</evidence>
<dbReference type="PROSITE" id="PS50927">
    <property type="entry name" value="BULB_LECTIN"/>
    <property type="match status" value="1"/>
</dbReference>
<feature type="domain" description="Bulb-type lectin" evidence="22">
    <location>
        <begin position="46"/>
        <end position="173"/>
    </location>
</feature>
<dbReference type="EMBL" id="CM007890">
    <property type="protein sequence ID" value="OTG37645.1"/>
    <property type="molecule type" value="Genomic_DNA"/>
</dbReference>
<keyword evidence="4 18" id="KW-0808">Transferase</keyword>
<evidence type="ECO:0000256" key="3">
    <source>
        <dbReference type="ARBA" id="ARBA00022536"/>
    </source>
</evidence>
<dbReference type="InterPro" id="IPR036426">
    <property type="entry name" value="Bulb-type_lectin_dom_sf"/>
</dbReference>
<dbReference type="OMA" id="PIWADAQ"/>
<dbReference type="Gene3D" id="1.10.510.10">
    <property type="entry name" value="Transferase(Phosphotransferase) domain 1"/>
    <property type="match status" value="1"/>
</dbReference>
<dbReference type="Gene3D" id="2.90.10.10">
    <property type="entry name" value="Bulb-type lectin domain"/>
    <property type="match status" value="2"/>
</dbReference>
<evidence type="ECO:0000256" key="12">
    <source>
        <dbReference type="ARBA" id="ARBA00023136"/>
    </source>
</evidence>
<keyword evidence="9 18" id="KW-0418">Kinase</keyword>
<dbReference type="CDD" id="cd01098">
    <property type="entry name" value="PAN_AP_plant"/>
    <property type="match status" value="1"/>
</dbReference>
<dbReference type="Gene3D" id="3.30.200.20">
    <property type="entry name" value="Phosphorylase Kinase, domain 1"/>
    <property type="match status" value="1"/>
</dbReference>
<evidence type="ECO:0000256" key="1">
    <source>
        <dbReference type="ARBA" id="ARBA00004479"/>
    </source>
</evidence>
<keyword evidence="5 20" id="KW-0812">Transmembrane</keyword>
<dbReference type="Proteomes" id="UP000215914">
    <property type="component" value="Chromosome 1"/>
</dbReference>
<proteinExistence type="inferred from homology"/>
<dbReference type="PANTHER" id="PTHR47976:SF15">
    <property type="entry name" value="G-TYPE LECTIN S-RECEPTOR-LIKE SERINE_THREONINE-PROTEIN KINASE RLK1"/>
    <property type="match status" value="1"/>
</dbReference>
<dbReference type="FunFam" id="2.90.10.10:FF:000013">
    <property type="entry name" value="G-type lectin S-receptor-like serine/threonine-protein kinase LECRK1"/>
    <property type="match status" value="1"/>
</dbReference>
<evidence type="ECO:0000256" key="20">
    <source>
        <dbReference type="SAM" id="Phobius"/>
    </source>
</evidence>